<dbReference type="AlphaFoldDB" id="A0A1F5S0X6"/>
<dbReference type="SUPFAM" id="SSF52317">
    <property type="entry name" value="Class I glutamine amidotransferase-like"/>
    <property type="match status" value="1"/>
</dbReference>
<dbReference type="PANTHER" id="PTHR11922:SF2">
    <property type="entry name" value="GMP SYNTHASE [GLUTAMINE-HYDROLYZING]"/>
    <property type="match status" value="1"/>
</dbReference>
<evidence type="ECO:0000256" key="9">
    <source>
        <dbReference type="ARBA" id="ARBA00022962"/>
    </source>
</evidence>
<dbReference type="Gene3D" id="3.40.50.880">
    <property type="match status" value="1"/>
</dbReference>
<keyword evidence="7 10" id="KW-0658">Purine biosynthesis</keyword>
<dbReference type="GO" id="GO:0005829">
    <property type="term" value="C:cytosol"/>
    <property type="evidence" value="ECO:0007669"/>
    <property type="project" value="TreeGrafter"/>
</dbReference>
<evidence type="ECO:0000259" key="11">
    <source>
        <dbReference type="PROSITE" id="PS51553"/>
    </source>
</evidence>
<dbReference type="Pfam" id="PF00117">
    <property type="entry name" value="GATase"/>
    <property type="match status" value="1"/>
</dbReference>
<feature type="binding site" evidence="10">
    <location>
        <begin position="227"/>
        <end position="233"/>
    </location>
    <ligand>
        <name>ATP</name>
        <dbReference type="ChEBI" id="CHEBI:30616"/>
    </ligand>
</feature>
<dbReference type="GO" id="GO:0003921">
    <property type="term" value="F:GMP synthase activity"/>
    <property type="evidence" value="ECO:0007669"/>
    <property type="project" value="InterPro"/>
</dbReference>
<dbReference type="NCBIfam" id="NF000848">
    <property type="entry name" value="PRK00074.1"/>
    <property type="match status" value="1"/>
</dbReference>
<dbReference type="Pfam" id="PF00958">
    <property type="entry name" value="GMP_synt_C"/>
    <property type="match status" value="1"/>
</dbReference>
<dbReference type="SUPFAM" id="SSF52402">
    <property type="entry name" value="Adenine nucleotide alpha hydrolases-like"/>
    <property type="match status" value="1"/>
</dbReference>
<keyword evidence="4" id="KW-0436">Ligase</keyword>
<evidence type="ECO:0000256" key="7">
    <source>
        <dbReference type="ARBA" id="ARBA00022755"/>
    </source>
</evidence>
<keyword evidence="6 10" id="KW-0332">GMP biosynthesis</keyword>
<dbReference type="Proteomes" id="UP000178323">
    <property type="component" value="Unassembled WGS sequence"/>
</dbReference>
<dbReference type="CDD" id="cd01742">
    <property type="entry name" value="GATase1_GMP_Synthase"/>
    <property type="match status" value="1"/>
</dbReference>
<dbReference type="InterPro" id="IPR004739">
    <property type="entry name" value="GMP_synth_GATase"/>
</dbReference>
<dbReference type="PROSITE" id="PS51273">
    <property type="entry name" value="GATASE_TYPE_1"/>
    <property type="match status" value="1"/>
</dbReference>
<reference evidence="12 13" key="1">
    <citation type="journal article" date="2016" name="Nat. Commun.">
        <title>Thousands of microbial genomes shed light on interconnected biogeochemical processes in an aquifer system.</title>
        <authorList>
            <person name="Anantharaman K."/>
            <person name="Brown C.T."/>
            <person name="Hug L.A."/>
            <person name="Sharon I."/>
            <person name="Castelle C.J."/>
            <person name="Probst A.J."/>
            <person name="Thomas B.C."/>
            <person name="Singh A."/>
            <person name="Wilkins M.J."/>
            <person name="Karaoz U."/>
            <person name="Brodie E.L."/>
            <person name="Williams K.H."/>
            <person name="Hubbard S.S."/>
            <person name="Banfield J.F."/>
        </authorList>
    </citation>
    <scope>NUCLEOTIDE SEQUENCE [LARGE SCALE GENOMIC DNA]</scope>
</reference>
<dbReference type="Gene3D" id="3.30.300.10">
    <property type="match status" value="1"/>
</dbReference>
<keyword evidence="5 10" id="KW-0547">Nucleotide-binding</keyword>
<dbReference type="Pfam" id="PF02540">
    <property type="entry name" value="NAD_synthase"/>
    <property type="match status" value="1"/>
</dbReference>
<dbReference type="PROSITE" id="PS51553">
    <property type="entry name" value="GMPS_ATP_PPASE"/>
    <property type="match status" value="1"/>
</dbReference>
<dbReference type="STRING" id="1797985.A2Y83_02190"/>
<evidence type="ECO:0000313" key="13">
    <source>
        <dbReference type="Proteomes" id="UP000178323"/>
    </source>
</evidence>
<protein>
    <recommendedName>
        <fullName evidence="3">GMP synthase (glutamine-hydrolyzing)</fullName>
        <ecNumber evidence="3">6.3.5.2</ecNumber>
    </recommendedName>
</protein>
<sequence length="510" mass="56090">MKQPQMLIIDLGSQYTLVIGRSLRELGYRSVILSPKKAHAWLMQNKPKGIILSGGAASVYEEASPSPPREILEQGVPILGICYGMQWLAQNLGGKVAVSRDHKEYGEVKIKFLSHDPLFFGIEGVRTAWASHGDSVSILPNGFAAIAESGNSNGKSVYAAMSDKRLQIWGIQFHPEVSETEDGKIILNNFAEKICEIEKDWHPQDIISDIRKEISIRCAGKAIIGFSGGVDSTTLSAVIAPALGANLLAVCINTGALRQDEVWEIQKNANAAGIKLKIIEAEKKFQEALCKATDAELKRKNFKTAYKKIFEEAAKKFGAEYIVQGSLATDFIESGNAGKADLIKSHHNIGLNSNVKELHPFSGLFKYEIRELARALNLPPSISERQPFPGPGLFIRVIGAPVTKERLDIVRWADMEVTRILKENNIYNNISQLVVALNCCPSVGVKGDGRVYAGSIIVRAVSTSDFMTAKGCQFPAKIRREIAQTVTKHPEIVRCWFDETDKPPATTEFE</sequence>
<dbReference type="SUPFAM" id="SSF54810">
    <property type="entry name" value="GMP synthetase C-terminal dimerisation domain"/>
    <property type="match status" value="1"/>
</dbReference>
<dbReference type="InterPro" id="IPR022310">
    <property type="entry name" value="NAD/GMP_synthase"/>
</dbReference>
<comment type="function">
    <text evidence="1">Catalyzes the synthesis of GMP from XMP.</text>
</comment>
<dbReference type="InterPro" id="IPR017926">
    <property type="entry name" value="GATASE"/>
</dbReference>
<dbReference type="EMBL" id="MFFS01000095">
    <property type="protein sequence ID" value="OGF20350.1"/>
    <property type="molecule type" value="Genomic_DNA"/>
</dbReference>
<evidence type="ECO:0000256" key="10">
    <source>
        <dbReference type="PROSITE-ProRule" id="PRU00886"/>
    </source>
</evidence>
<name>A0A1F5S0X6_9BACT</name>
<evidence type="ECO:0000256" key="1">
    <source>
        <dbReference type="ARBA" id="ARBA00002332"/>
    </source>
</evidence>
<dbReference type="InterPro" id="IPR029062">
    <property type="entry name" value="Class_I_gatase-like"/>
</dbReference>
<comment type="pathway">
    <text evidence="2">Purine metabolism; GMP biosynthesis; GMP from XMP (L-Gln route): step 1/1.</text>
</comment>
<accession>A0A1F5S0X6</accession>
<evidence type="ECO:0000256" key="4">
    <source>
        <dbReference type="ARBA" id="ARBA00022598"/>
    </source>
</evidence>
<dbReference type="InterPro" id="IPR001674">
    <property type="entry name" value="GMP_synth_C"/>
</dbReference>
<proteinExistence type="predicted"/>
<dbReference type="EC" id="6.3.5.2" evidence="3"/>
<evidence type="ECO:0000256" key="2">
    <source>
        <dbReference type="ARBA" id="ARBA00005153"/>
    </source>
</evidence>
<dbReference type="PRINTS" id="PR00096">
    <property type="entry name" value="GATASE"/>
</dbReference>
<dbReference type="PANTHER" id="PTHR11922">
    <property type="entry name" value="GMP SYNTHASE-RELATED"/>
    <property type="match status" value="1"/>
</dbReference>
<dbReference type="InterPro" id="IPR025777">
    <property type="entry name" value="GMPS_ATP_PPase_dom"/>
</dbReference>
<evidence type="ECO:0000256" key="6">
    <source>
        <dbReference type="ARBA" id="ARBA00022749"/>
    </source>
</evidence>
<gene>
    <name evidence="12" type="ORF">A2Y83_02190</name>
</gene>
<dbReference type="Gene3D" id="3.40.50.620">
    <property type="entry name" value="HUPs"/>
    <property type="match status" value="1"/>
</dbReference>
<dbReference type="CDD" id="cd01997">
    <property type="entry name" value="GMP_synthase_C"/>
    <property type="match status" value="1"/>
</dbReference>
<comment type="caution">
    <text evidence="12">The sequence shown here is derived from an EMBL/GenBank/DDBJ whole genome shotgun (WGS) entry which is preliminary data.</text>
</comment>
<keyword evidence="9" id="KW-0315">Glutamine amidotransferase</keyword>
<dbReference type="InterPro" id="IPR014729">
    <property type="entry name" value="Rossmann-like_a/b/a_fold"/>
</dbReference>
<organism evidence="12 13">
    <name type="scientific">Candidatus Falkowbacteria bacterium RBG_13_39_14</name>
    <dbReference type="NCBI Taxonomy" id="1797985"/>
    <lineage>
        <taxon>Bacteria</taxon>
        <taxon>Candidatus Falkowiibacteriota</taxon>
    </lineage>
</organism>
<dbReference type="GO" id="GO:0005524">
    <property type="term" value="F:ATP binding"/>
    <property type="evidence" value="ECO:0007669"/>
    <property type="project" value="UniProtKB-UniRule"/>
</dbReference>
<evidence type="ECO:0000256" key="8">
    <source>
        <dbReference type="ARBA" id="ARBA00022840"/>
    </source>
</evidence>
<feature type="domain" description="GMPS ATP-PPase" evidence="11">
    <location>
        <begin position="197"/>
        <end position="385"/>
    </location>
</feature>
<evidence type="ECO:0000313" key="12">
    <source>
        <dbReference type="EMBL" id="OGF20350.1"/>
    </source>
</evidence>
<dbReference type="NCBIfam" id="TIGR00888">
    <property type="entry name" value="guaA_Nterm"/>
    <property type="match status" value="1"/>
</dbReference>
<keyword evidence="8 10" id="KW-0067">ATP-binding</keyword>
<evidence type="ECO:0000256" key="5">
    <source>
        <dbReference type="ARBA" id="ARBA00022741"/>
    </source>
</evidence>
<dbReference type="UniPathway" id="UPA00189">
    <property type="reaction ID" value="UER00296"/>
</dbReference>
<evidence type="ECO:0000256" key="3">
    <source>
        <dbReference type="ARBA" id="ARBA00012746"/>
    </source>
</evidence>